<dbReference type="PROSITE" id="PS01124">
    <property type="entry name" value="HTH_ARAC_FAMILY_2"/>
    <property type="match status" value="1"/>
</dbReference>
<name>A0A401UF80_9BACT</name>
<evidence type="ECO:0000259" key="4">
    <source>
        <dbReference type="PROSITE" id="PS01124"/>
    </source>
</evidence>
<dbReference type="SUPFAM" id="SSF46689">
    <property type="entry name" value="Homeodomain-like"/>
    <property type="match status" value="1"/>
</dbReference>
<dbReference type="GO" id="GO:0043565">
    <property type="term" value="F:sequence-specific DNA binding"/>
    <property type="evidence" value="ECO:0007669"/>
    <property type="project" value="InterPro"/>
</dbReference>
<sequence>MPKEIKSYRLDNQYLFIHKEAITDSDFGLDNTAELIDNGFGIYSSVRVKNKIGPLKSEFYRVAMCRRGFVTVDCGLETFTHQRNTIHFNFPSQLFSLYNKSDDMFAYYILFTEKFIEDILPLNSIQQQFPFLDYEGVPFFQLTESESTEIEELFFKIDNEIKRNQKLLKQAIQLYIKLILIAANRSYERQKLAKKVEPKKDGTVVTRFKKLVGQHFLTKRSVSDYASILAITPNHLSKLVKEQSGKTASSFIEEMLLMEAKALLRHTELTISEIAYQLNFSDPSHFNKFFKKGTALTPLRYRNQK</sequence>
<keyword evidence="1" id="KW-0805">Transcription regulation</keyword>
<protein>
    <submittedName>
        <fullName evidence="5">AraC family transcriptional regulator</fullName>
    </submittedName>
</protein>
<keyword evidence="2" id="KW-0238">DNA-binding</keyword>
<evidence type="ECO:0000313" key="5">
    <source>
        <dbReference type="EMBL" id="GCC53510.1"/>
    </source>
</evidence>
<reference evidence="5 6" key="1">
    <citation type="submission" date="2018-11" db="EMBL/GenBank/DDBJ databases">
        <title>Chryseotalea sanarue gen. nov., sp., nov., a member of the family Cytophagaceae, isolated from a brackish lake in Hamamatsu Japan.</title>
        <authorList>
            <person name="Maejima Y."/>
            <person name="Iino T."/>
            <person name="Muraguchi Y."/>
            <person name="Fukuda K."/>
            <person name="Ohkuma M."/>
            <person name="Moriuchi R."/>
            <person name="Dohra H."/>
            <person name="Kimbara K."/>
            <person name="Shintani M."/>
        </authorList>
    </citation>
    <scope>NUCLEOTIDE SEQUENCE [LARGE SCALE GENOMIC DNA]</scope>
    <source>
        <strain evidence="5 6">Ys</strain>
    </source>
</reference>
<proteinExistence type="predicted"/>
<dbReference type="RefSeq" id="WP_127124159.1">
    <property type="nucleotide sequence ID" value="NZ_BHXQ01000008.1"/>
</dbReference>
<evidence type="ECO:0000256" key="1">
    <source>
        <dbReference type="ARBA" id="ARBA00023015"/>
    </source>
</evidence>
<dbReference type="Gene3D" id="1.10.10.60">
    <property type="entry name" value="Homeodomain-like"/>
    <property type="match status" value="1"/>
</dbReference>
<dbReference type="GO" id="GO:0003700">
    <property type="term" value="F:DNA-binding transcription factor activity"/>
    <property type="evidence" value="ECO:0007669"/>
    <property type="project" value="InterPro"/>
</dbReference>
<evidence type="ECO:0000256" key="2">
    <source>
        <dbReference type="ARBA" id="ARBA00023125"/>
    </source>
</evidence>
<accession>A0A401UF80</accession>
<comment type="caution">
    <text evidence="5">The sequence shown here is derived from an EMBL/GenBank/DDBJ whole genome shotgun (WGS) entry which is preliminary data.</text>
</comment>
<evidence type="ECO:0000313" key="6">
    <source>
        <dbReference type="Proteomes" id="UP000288227"/>
    </source>
</evidence>
<dbReference type="PANTHER" id="PTHR43280:SF32">
    <property type="entry name" value="TRANSCRIPTIONAL REGULATORY PROTEIN"/>
    <property type="match status" value="1"/>
</dbReference>
<evidence type="ECO:0000256" key="3">
    <source>
        <dbReference type="ARBA" id="ARBA00023163"/>
    </source>
</evidence>
<dbReference type="Proteomes" id="UP000288227">
    <property type="component" value="Unassembled WGS sequence"/>
</dbReference>
<gene>
    <name evidence="5" type="ORF">SanaruYs_37550</name>
</gene>
<dbReference type="Pfam" id="PF12833">
    <property type="entry name" value="HTH_18"/>
    <property type="match status" value="1"/>
</dbReference>
<keyword evidence="3" id="KW-0804">Transcription</keyword>
<dbReference type="InterPro" id="IPR018060">
    <property type="entry name" value="HTH_AraC"/>
</dbReference>
<keyword evidence="6" id="KW-1185">Reference proteome</keyword>
<feature type="domain" description="HTH araC/xylS-type" evidence="4">
    <location>
        <begin position="206"/>
        <end position="304"/>
    </location>
</feature>
<organism evidence="5 6">
    <name type="scientific">Chryseotalea sanaruensis</name>
    <dbReference type="NCBI Taxonomy" id="2482724"/>
    <lineage>
        <taxon>Bacteria</taxon>
        <taxon>Pseudomonadati</taxon>
        <taxon>Bacteroidota</taxon>
        <taxon>Cytophagia</taxon>
        <taxon>Cytophagales</taxon>
        <taxon>Chryseotaleaceae</taxon>
        <taxon>Chryseotalea</taxon>
    </lineage>
</organism>
<dbReference type="SMART" id="SM00342">
    <property type="entry name" value="HTH_ARAC"/>
    <property type="match status" value="1"/>
</dbReference>
<dbReference type="EMBL" id="BHXQ01000008">
    <property type="protein sequence ID" value="GCC53510.1"/>
    <property type="molecule type" value="Genomic_DNA"/>
</dbReference>
<dbReference type="OrthoDB" id="9793451at2"/>
<dbReference type="InterPro" id="IPR009057">
    <property type="entry name" value="Homeodomain-like_sf"/>
</dbReference>
<dbReference type="AlphaFoldDB" id="A0A401UF80"/>
<dbReference type="PANTHER" id="PTHR43280">
    <property type="entry name" value="ARAC-FAMILY TRANSCRIPTIONAL REGULATOR"/>
    <property type="match status" value="1"/>
</dbReference>